<organism evidence="1 2">
    <name type="scientific">Verrucomicrobia subdivision 6 bacterium BACL9 MAG-120924-bin69</name>
    <dbReference type="NCBI Taxonomy" id="1655635"/>
    <lineage>
        <taxon>Bacteria</taxon>
        <taxon>Pseudomonadati</taxon>
        <taxon>Verrucomicrobiota</taxon>
        <taxon>Verrucomicrobiia</taxon>
        <taxon>Verrucomicrobiales</taxon>
        <taxon>Verrucomicrobia subdivision 6</taxon>
    </lineage>
</organism>
<comment type="caution">
    <text evidence="1">The sequence shown here is derived from an EMBL/GenBank/DDBJ whole genome shotgun (WGS) entry which is preliminary data.</text>
</comment>
<accession>A0A0R2XAZ4</accession>
<evidence type="ECO:0000313" key="1">
    <source>
        <dbReference type="EMBL" id="KRP31603.1"/>
    </source>
</evidence>
<name>A0A0R2XAZ4_9BACT</name>
<sequence length="159" mass="16022">TSGVVEDGLSGVTGEDHLGFAKGGSGGGWGSGWQCGEKLDDGLWAKVGARIGGGIKNEWELDGLRTKWASEFKGDAWVRGGGVGQEVGFLDGARGVAVDDELHVGAGKREKAGAIGSRGANFRVEGGGEKLAGGGAFYSEAGSIEENLVGGWGAAGKIE</sequence>
<protein>
    <submittedName>
        <fullName evidence="1">Uncharacterized protein</fullName>
    </submittedName>
</protein>
<dbReference type="EMBL" id="LIDN01000445">
    <property type="protein sequence ID" value="KRP31603.1"/>
    <property type="molecule type" value="Genomic_DNA"/>
</dbReference>
<evidence type="ECO:0000313" key="2">
    <source>
        <dbReference type="Proteomes" id="UP000051220"/>
    </source>
</evidence>
<dbReference type="Proteomes" id="UP000051220">
    <property type="component" value="Unassembled WGS sequence"/>
</dbReference>
<proteinExistence type="predicted"/>
<reference evidence="1 2" key="1">
    <citation type="submission" date="2015-10" db="EMBL/GenBank/DDBJ databases">
        <title>Metagenome-Assembled Genomes uncover a global brackish microbiome.</title>
        <authorList>
            <person name="Hugerth L.W."/>
            <person name="Larsson J."/>
            <person name="Alneberg J."/>
            <person name="Lindh M.V."/>
            <person name="Legrand C."/>
            <person name="Pinhassi J."/>
            <person name="Andersson A.F."/>
        </authorList>
    </citation>
    <scope>NUCLEOTIDE SEQUENCE [LARGE SCALE GENOMIC DNA]</scope>
    <source>
        <strain evidence="1">BACL9 MAG-120924-bin69</strain>
    </source>
</reference>
<feature type="non-terminal residue" evidence="1">
    <location>
        <position position="1"/>
    </location>
</feature>
<dbReference type="AlphaFoldDB" id="A0A0R2XAZ4"/>
<gene>
    <name evidence="1" type="ORF">ABS33_08370</name>
</gene>